<feature type="transmembrane region" description="Helical" evidence="11">
    <location>
        <begin position="260"/>
        <end position="280"/>
    </location>
</feature>
<evidence type="ECO:0000256" key="8">
    <source>
        <dbReference type="ARBA" id="ARBA00022989"/>
    </source>
</evidence>
<dbReference type="SUPFAM" id="SSF55785">
    <property type="entry name" value="PYP-like sensor domain (PAS domain)"/>
    <property type="match status" value="1"/>
</dbReference>
<evidence type="ECO:0000256" key="6">
    <source>
        <dbReference type="ARBA" id="ARBA00022692"/>
    </source>
</evidence>
<gene>
    <name evidence="16" type="ORF">J3U87_18880</name>
</gene>
<proteinExistence type="predicted"/>
<evidence type="ECO:0000256" key="1">
    <source>
        <dbReference type="ARBA" id="ARBA00000085"/>
    </source>
</evidence>
<dbReference type="PROSITE" id="PS50839">
    <property type="entry name" value="CHASE"/>
    <property type="match status" value="1"/>
</dbReference>
<evidence type="ECO:0000313" key="17">
    <source>
        <dbReference type="Proteomes" id="UP000663929"/>
    </source>
</evidence>
<dbReference type="InterPro" id="IPR006189">
    <property type="entry name" value="CHASE_dom"/>
</dbReference>
<evidence type="ECO:0000313" key="16">
    <source>
        <dbReference type="EMBL" id="QTD47662.1"/>
    </source>
</evidence>
<organism evidence="16 17">
    <name type="scientific">Sulfidibacter corallicola</name>
    <dbReference type="NCBI Taxonomy" id="2818388"/>
    <lineage>
        <taxon>Bacteria</taxon>
        <taxon>Pseudomonadati</taxon>
        <taxon>Acidobacteriota</taxon>
        <taxon>Holophagae</taxon>
        <taxon>Acanthopleuribacterales</taxon>
        <taxon>Acanthopleuribacteraceae</taxon>
        <taxon>Sulfidibacter</taxon>
    </lineage>
</organism>
<dbReference type="SMART" id="SM00091">
    <property type="entry name" value="PAS"/>
    <property type="match status" value="1"/>
</dbReference>
<feature type="domain" description="Histidine kinase" evidence="12">
    <location>
        <begin position="476"/>
        <end position="688"/>
    </location>
</feature>
<dbReference type="InterPro" id="IPR035965">
    <property type="entry name" value="PAS-like_dom_sf"/>
</dbReference>
<keyword evidence="17" id="KW-1185">Reference proteome</keyword>
<dbReference type="GO" id="GO:0000155">
    <property type="term" value="F:phosphorelay sensor kinase activity"/>
    <property type="evidence" value="ECO:0007669"/>
    <property type="project" value="InterPro"/>
</dbReference>
<dbReference type="Proteomes" id="UP000663929">
    <property type="component" value="Chromosome"/>
</dbReference>
<dbReference type="InterPro" id="IPR005467">
    <property type="entry name" value="His_kinase_dom"/>
</dbReference>
<feature type="coiled-coil region" evidence="10">
    <location>
        <begin position="410"/>
        <end position="469"/>
    </location>
</feature>
<evidence type="ECO:0000256" key="11">
    <source>
        <dbReference type="SAM" id="Phobius"/>
    </source>
</evidence>
<dbReference type="KEGG" id="scor:J3U87_18880"/>
<dbReference type="InterPro" id="IPR000014">
    <property type="entry name" value="PAS"/>
</dbReference>
<dbReference type="PRINTS" id="PR00344">
    <property type="entry name" value="BCTRLSENSOR"/>
</dbReference>
<dbReference type="CDD" id="cd00082">
    <property type="entry name" value="HisKA"/>
    <property type="match status" value="1"/>
</dbReference>
<dbReference type="NCBIfam" id="TIGR00229">
    <property type="entry name" value="sensory_box"/>
    <property type="match status" value="1"/>
</dbReference>
<dbReference type="PROSITE" id="PS50112">
    <property type="entry name" value="PAS"/>
    <property type="match status" value="1"/>
</dbReference>
<dbReference type="InterPro" id="IPR036097">
    <property type="entry name" value="HisK_dim/P_sf"/>
</dbReference>
<dbReference type="Gene3D" id="3.30.565.10">
    <property type="entry name" value="Histidine kinase-like ATPase, C-terminal domain"/>
    <property type="match status" value="1"/>
</dbReference>
<evidence type="ECO:0000259" key="13">
    <source>
        <dbReference type="PROSITE" id="PS50112"/>
    </source>
</evidence>
<sequence>MSRRNSQTWFWENVNGFPLLVFVLISALLLGIGNNLQRREREKRDLRLELTADQLARRIEDGVRARLNLIHMLREHWLYDLQHEPEHFFEMCEAYQRKFAGFQAINWITVDGVIEHVTPIKTNRQALGFDVNSHKDAGPIFRMAKQTGTFQMTPPLQLVQGGVGFATYFPVFKDEELKGFINGVFRIKPLISACLRNEAYPELLFSISEGEIPLFSSQAGIPDSVWVVEESLVIGNRTWTLYLAHEAPAEAALLTRPAGILFLLGWLLALGLALMLRLVLVRHAQKHEQERAMSILMENLPGMVYRIRKDPKWTMEFVSHGALELTGFSAEELMDSGSVSYIQRVHPDFRDQLRHAIRQALEDHTAYEVVYQVMTRDAGYRWVWERGRGVPSRRGESLALEGFVCDVSQRIRAEQEVIRHRNQLEELVAERTTELEESNHELLHEIHQRKQAESQLQVLLRDLEAANRDLAEFAYVTSHDLKAPLRGIASLAKWLREDYEQVLGRDGKEYLDDMEARVHRLFSLIEGILAYSQAGSSRQEKEVLSVKSVVEDVIADLEVENGCDISLKGSFPSILYDRTQLYQIFQNLIANAVKHVDGSRGKVDVFCRNVGNDWEFGVKDNGVGIPSQDFERIFHIFQTLEQGDRNEGSTGIGLALVKKIVERNGGRIRVASEMGQGSEFHFTVPKQLVGGITASPRVLIMDRNASFGLAAMRTLQREGYDAGFSTTFDHSWEILSISDRNLDFLVVEAYYLAHNTQEVDRLWEAYPDLKVAVCHTKPEENLGPFPRVLGELHKPLEVNEFKELFDLDQERLKV</sequence>
<evidence type="ECO:0000256" key="2">
    <source>
        <dbReference type="ARBA" id="ARBA00004370"/>
    </source>
</evidence>
<dbReference type="PANTHER" id="PTHR43304:SF1">
    <property type="entry name" value="PAC DOMAIN-CONTAINING PROTEIN"/>
    <property type="match status" value="1"/>
</dbReference>
<dbReference type="InterPro" id="IPR052162">
    <property type="entry name" value="Sensor_kinase/Photoreceptor"/>
</dbReference>
<dbReference type="EMBL" id="CP071793">
    <property type="protein sequence ID" value="QTD47662.1"/>
    <property type="molecule type" value="Genomic_DNA"/>
</dbReference>
<keyword evidence="7" id="KW-0418">Kinase</keyword>
<dbReference type="SUPFAM" id="SSF47384">
    <property type="entry name" value="Homodimeric domain of signal transducing histidine kinase"/>
    <property type="match status" value="1"/>
</dbReference>
<reference evidence="16" key="1">
    <citation type="submission" date="2021-03" db="EMBL/GenBank/DDBJ databases">
        <title>Acanthopleuribacteraceae sp. M133.</title>
        <authorList>
            <person name="Wang G."/>
        </authorList>
    </citation>
    <scope>NUCLEOTIDE SEQUENCE</scope>
    <source>
        <strain evidence="16">M133</strain>
    </source>
</reference>
<dbReference type="InterPro" id="IPR000700">
    <property type="entry name" value="PAS-assoc_C"/>
</dbReference>
<dbReference type="AlphaFoldDB" id="A0A8A4TEK8"/>
<dbReference type="Pfam" id="PF00512">
    <property type="entry name" value="HisKA"/>
    <property type="match status" value="1"/>
</dbReference>
<feature type="domain" description="PAC" evidence="14">
    <location>
        <begin position="367"/>
        <end position="419"/>
    </location>
</feature>
<feature type="transmembrane region" description="Helical" evidence="11">
    <location>
        <begin position="16"/>
        <end position="36"/>
    </location>
</feature>
<dbReference type="CDD" id="cd00130">
    <property type="entry name" value="PAS"/>
    <property type="match status" value="1"/>
</dbReference>
<dbReference type="SMART" id="SM00388">
    <property type="entry name" value="HisKA"/>
    <property type="match status" value="1"/>
</dbReference>
<comment type="catalytic activity">
    <reaction evidence="1">
        <text>ATP + protein L-histidine = ADP + protein N-phospho-L-histidine.</text>
        <dbReference type="EC" id="2.7.13.3"/>
    </reaction>
</comment>
<dbReference type="InterPro" id="IPR003661">
    <property type="entry name" value="HisK_dim/P_dom"/>
</dbReference>
<dbReference type="Pfam" id="PF02518">
    <property type="entry name" value="HATPase_c"/>
    <property type="match status" value="1"/>
</dbReference>
<dbReference type="InterPro" id="IPR042240">
    <property type="entry name" value="CHASE_sf"/>
</dbReference>
<evidence type="ECO:0000259" key="15">
    <source>
        <dbReference type="PROSITE" id="PS50839"/>
    </source>
</evidence>
<evidence type="ECO:0000259" key="12">
    <source>
        <dbReference type="PROSITE" id="PS50109"/>
    </source>
</evidence>
<keyword evidence="10" id="KW-0175">Coiled coil</keyword>
<feature type="domain" description="PAS" evidence="13">
    <location>
        <begin position="289"/>
        <end position="364"/>
    </location>
</feature>
<comment type="subcellular location">
    <subcellularLocation>
        <location evidence="2">Membrane</location>
    </subcellularLocation>
</comment>
<dbReference type="InterPro" id="IPR004358">
    <property type="entry name" value="Sig_transdc_His_kin-like_C"/>
</dbReference>
<dbReference type="PROSITE" id="PS50113">
    <property type="entry name" value="PAC"/>
    <property type="match status" value="1"/>
</dbReference>
<dbReference type="InterPro" id="IPR036890">
    <property type="entry name" value="HATPase_C_sf"/>
</dbReference>
<dbReference type="InterPro" id="IPR013655">
    <property type="entry name" value="PAS_fold_3"/>
</dbReference>
<dbReference type="PANTHER" id="PTHR43304">
    <property type="entry name" value="PHYTOCHROME-LIKE PROTEIN CPH1"/>
    <property type="match status" value="1"/>
</dbReference>
<accession>A0A8A4TEK8</accession>
<evidence type="ECO:0000259" key="14">
    <source>
        <dbReference type="PROSITE" id="PS50113"/>
    </source>
</evidence>
<dbReference type="PROSITE" id="PS50109">
    <property type="entry name" value="HIS_KIN"/>
    <property type="match status" value="1"/>
</dbReference>
<evidence type="ECO:0000256" key="3">
    <source>
        <dbReference type="ARBA" id="ARBA00012438"/>
    </source>
</evidence>
<keyword evidence="9 11" id="KW-0472">Membrane</keyword>
<dbReference type="SMART" id="SM00387">
    <property type="entry name" value="HATPase_c"/>
    <property type="match status" value="1"/>
</dbReference>
<dbReference type="Pfam" id="PF03924">
    <property type="entry name" value="CHASE"/>
    <property type="match status" value="1"/>
</dbReference>
<dbReference type="Gene3D" id="3.30.450.20">
    <property type="entry name" value="PAS domain"/>
    <property type="match status" value="1"/>
</dbReference>
<keyword evidence="8 11" id="KW-1133">Transmembrane helix</keyword>
<evidence type="ECO:0000256" key="5">
    <source>
        <dbReference type="ARBA" id="ARBA00022679"/>
    </source>
</evidence>
<dbReference type="InterPro" id="IPR003594">
    <property type="entry name" value="HATPase_dom"/>
</dbReference>
<dbReference type="SUPFAM" id="SSF55874">
    <property type="entry name" value="ATPase domain of HSP90 chaperone/DNA topoisomerase II/histidine kinase"/>
    <property type="match status" value="1"/>
</dbReference>
<keyword evidence="6 11" id="KW-0812">Transmembrane</keyword>
<dbReference type="SMART" id="SM01079">
    <property type="entry name" value="CHASE"/>
    <property type="match status" value="1"/>
</dbReference>
<dbReference type="GO" id="GO:0016020">
    <property type="term" value="C:membrane"/>
    <property type="evidence" value="ECO:0007669"/>
    <property type="project" value="UniProtKB-SubCell"/>
</dbReference>
<keyword evidence="4" id="KW-0597">Phosphoprotein</keyword>
<evidence type="ECO:0000256" key="7">
    <source>
        <dbReference type="ARBA" id="ARBA00022777"/>
    </source>
</evidence>
<dbReference type="Gene3D" id="1.10.287.130">
    <property type="match status" value="1"/>
</dbReference>
<dbReference type="RefSeq" id="WP_237377329.1">
    <property type="nucleotide sequence ID" value="NZ_CP071793.1"/>
</dbReference>
<evidence type="ECO:0000256" key="9">
    <source>
        <dbReference type="ARBA" id="ARBA00023136"/>
    </source>
</evidence>
<dbReference type="Gene3D" id="3.30.450.350">
    <property type="entry name" value="CHASE domain"/>
    <property type="match status" value="1"/>
</dbReference>
<protein>
    <recommendedName>
        <fullName evidence="3">histidine kinase</fullName>
        <ecNumber evidence="3">2.7.13.3</ecNumber>
    </recommendedName>
</protein>
<feature type="domain" description="CHASE" evidence="15">
    <location>
        <begin position="113"/>
        <end position="197"/>
    </location>
</feature>
<keyword evidence="5" id="KW-0808">Transferase</keyword>
<evidence type="ECO:0000256" key="10">
    <source>
        <dbReference type="SAM" id="Coils"/>
    </source>
</evidence>
<dbReference type="EC" id="2.7.13.3" evidence="3"/>
<dbReference type="Pfam" id="PF08447">
    <property type="entry name" value="PAS_3"/>
    <property type="match status" value="1"/>
</dbReference>
<evidence type="ECO:0000256" key="4">
    <source>
        <dbReference type="ARBA" id="ARBA00022553"/>
    </source>
</evidence>
<name>A0A8A4TEK8_SULCO</name>